<dbReference type="Pfam" id="PF20256">
    <property type="entry name" value="MoCoBD_2"/>
    <property type="match status" value="1"/>
</dbReference>
<dbReference type="Gene3D" id="3.90.1170.50">
    <property type="entry name" value="Aldehyde oxidase/xanthine dehydrogenase, a/b hammerhead"/>
    <property type="match status" value="1"/>
</dbReference>
<dbReference type="InterPro" id="IPR046867">
    <property type="entry name" value="AldOxase/xan_DH_MoCoBD2"/>
</dbReference>
<dbReference type="PANTHER" id="PTHR11908">
    <property type="entry name" value="XANTHINE DEHYDROGENASE"/>
    <property type="match status" value="1"/>
</dbReference>
<proteinExistence type="predicted"/>
<dbReference type="InterPro" id="IPR037165">
    <property type="entry name" value="AldOxase/xan_DH_Mopterin-bd_sf"/>
</dbReference>
<organism evidence="2 3">
    <name type="scientific">Entotheonella factor</name>
    <dbReference type="NCBI Taxonomy" id="1429438"/>
    <lineage>
        <taxon>Bacteria</taxon>
        <taxon>Pseudomonadati</taxon>
        <taxon>Nitrospinota/Tectimicrobiota group</taxon>
        <taxon>Candidatus Tectimicrobiota</taxon>
        <taxon>Candidatus Entotheonellia</taxon>
        <taxon>Candidatus Entotheonellales</taxon>
        <taxon>Candidatus Entotheonellaceae</taxon>
        <taxon>Candidatus Entotheonella</taxon>
    </lineage>
</organism>
<dbReference type="SUPFAM" id="SSF56003">
    <property type="entry name" value="Molybdenum cofactor-binding domain"/>
    <property type="match status" value="1"/>
</dbReference>
<sequence length="750" mass="80569">MVAPYATIGQRVGRAEGPAKVTGAAVYPADINLPGTLVGKCLRSPYPHARIVSIDATEARQLPGVHAVLTGADIPETLVGRFLRDIPVLARDVVRFTGQKVAAVAADDTDIAEAALSLIEVEYEELPAVYDPVEAMQPGAPSLHPDFMSYEGRVEGPQEHPNVTAHAVWENGDIEQGFAEADLVFEHTFRTQRQHQGYMEPHACVVQVDDDDRIQLWINSKMPFQVRKQLADGIDQPETQVRVNPTVIGGDFGGKGGFMDTHVAYWLARATGRPIRMVMTYTEELMAGNPRHPGVMTFKTGVKRDGTITARHAYLVFDSGGYAAFKPAKGVSYGPRCLGPYRMGHARIDSLMVYTNQVPCGSMRSPGDPQSVFASEAQIDLIARELGMDPYTFRLHNLVKDGDTSPLGHHWQNILATRTLEAAATEAGYHDTKPESPGKKLGRGMAIWERHIGAGTSVAKVVIDPDGAVTLYTSLRDTGSGFYTVLPQIIGEELGIPYDTITIKTWTTDDTAFDTGVGGSRVTNVGGNAVYGATEAVRGKLIALAAQTYGWPADDVSLRDGQLSAPGQTSVSLMDLVRQSGAPVEGEYTHTAGSDGSLTVFTAQVAEVEVDEDTGEVVLKRFTTAHDVGTILNPIAHQGQIEGGVMQGLGQAMMEEVQYEDGQVTNLSLGEYKLPTIRDIPELRTVHVQSEGGPTPYGGKAIGEQPISTVAPAVVNAVLDATGLSMTDLPVTSEKVYNALQQAKRASSEP</sequence>
<gene>
    <name evidence="2" type="ORF">ETSY1_25455</name>
</gene>
<feature type="domain" description="Aldehyde oxidase/xanthine dehydrogenase a/b hammerhead" evidence="1">
    <location>
        <begin position="22"/>
        <end position="127"/>
    </location>
</feature>
<dbReference type="Proteomes" id="UP000019141">
    <property type="component" value="Unassembled WGS sequence"/>
</dbReference>
<name>W4LFE0_ENTF1</name>
<dbReference type="HOGENOM" id="CLU_001681_2_3_7"/>
<dbReference type="SUPFAM" id="SSF54665">
    <property type="entry name" value="CO dehydrogenase molybdoprotein N-domain-like"/>
    <property type="match status" value="1"/>
</dbReference>
<evidence type="ECO:0000313" key="2">
    <source>
        <dbReference type="EMBL" id="ETW96727.1"/>
    </source>
</evidence>
<evidence type="ECO:0000313" key="3">
    <source>
        <dbReference type="Proteomes" id="UP000019141"/>
    </source>
</evidence>
<accession>W4LFE0</accession>
<dbReference type="PANTHER" id="PTHR11908:SF157">
    <property type="entry name" value="XANTHINE DEHYDROGENASE SUBUNIT D-RELATED"/>
    <property type="match status" value="1"/>
</dbReference>
<dbReference type="InterPro" id="IPR008274">
    <property type="entry name" value="AldOxase/xan_DH_MoCoBD1"/>
</dbReference>
<dbReference type="AlphaFoldDB" id="W4LFE0"/>
<dbReference type="Gene3D" id="3.30.365.10">
    <property type="entry name" value="Aldehyde oxidase/xanthine dehydrogenase, molybdopterin binding domain"/>
    <property type="match status" value="4"/>
</dbReference>
<dbReference type="PATRIC" id="fig|1429438.4.peg.4869"/>
<dbReference type="InterPro" id="IPR036856">
    <property type="entry name" value="Ald_Oxase/Xan_DH_a/b_sf"/>
</dbReference>
<dbReference type="Pfam" id="PF01315">
    <property type="entry name" value="Ald_Xan_dh_C"/>
    <property type="match status" value="1"/>
</dbReference>
<dbReference type="GO" id="GO:0016491">
    <property type="term" value="F:oxidoreductase activity"/>
    <property type="evidence" value="ECO:0007669"/>
    <property type="project" value="InterPro"/>
</dbReference>
<protein>
    <recommendedName>
        <fullName evidence="1">Aldehyde oxidase/xanthine dehydrogenase a/b hammerhead domain-containing protein</fullName>
    </recommendedName>
</protein>
<comment type="caution">
    <text evidence="2">The sequence shown here is derived from an EMBL/GenBank/DDBJ whole genome shotgun (WGS) entry which is preliminary data.</text>
</comment>
<dbReference type="SMART" id="SM01008">
    <property type="entry name" value="Ald_Xan_dh_C"/>
    <property type="match status" value="1"/>
</dbReference>
<dbReference type="EMBL" id="AZHW01000753">
    <property type="protein sequence ID" value="ETW96727.1"/>
    <property type="molecule type" value="Genomic_DNA"/>
</dbReference>
<keyword evidence="3" id="KW-1185">Reference proteome</keyword>
<dbReference type="InterPro" id="IPR000674">
    <property type="entry name" value="Ald_Oxase/Xan_DH_a/b"/>
</dbReference>
<reference evidence="2 3" key="1">
    <citation type="journal article" date="2014" name="Nature">
        <title>An environmental bacterial taxon with a large and distinct metabolic repertoire.</title>
        <authorList>
            <person name="Wilson M.C."/>
            <person name="Mori T."/>
            <person name="Ruckert C."/>
            <person name="Uria A.R."/>
            <person name="Helf M.J."/>
            <person name="Takada K."/>
            <person name="Gernert C."/>
            <person name="Steffens U.A."/>
            <person name="Heycke N."/>
            <person name="Schmitt S."/>
            <person name="Rinke C."/>
            <person name="Helfrich E.J."/>
            <person name="Brachmann A.O."/>
            <person name="Gurgui C."/>
            <person name="Wakimoto T."/>
            <person name="Kracht M."/>
            <person name="Crusemann M."/>
            <person name="Hentschel U."/>
            <person name="Abe I."/>
            <person name="Matsunaga S."/>
            <person name="Kalinowski J."/>
            <person name="Takeyama H."/>
            <person name="Piel J."/>
        </authorList>
    </citation>
    <scope>NUCLEOTIDE SEQUENCE [LARGE SCALE GENOMIC DNA]</scope>
    <source>
        <strain evidence="3">TSY1</strain>
    </source>
</reference>
<evidence type="ECO:0000259" key="1">
    <source>
        <dbReference type="SMART" id="SM01008"/>
    </source>
</evidence>
<dbReference type="InterPro" id="IPR016208">
    <property type="entry name" value="Ald_Oxase/xanthine_DH-like"/>
</dbReference>
<dbReference type="GO" id="GO:0005506">
    <property type="term" value="F:iron ion binding"/>
    <property type="evidence" value="ECO:0007669"/>
    <property type="project" value="InterPro"/>
</dbReference>
<dbReference type="Pfam" id="PF02738">
    <property type="entry name" value="MoCoBD_1"/>
    <property type="match status" value="1"/>
</dbReference>